<dbReference type="SUPFAM" id="SSF46689">
    <property type="entry name" value="Homeodomain-like"/>
    <property type="match status" value="1"/>
</dbReference>
<accession>A0A7H9BN61</accession>
<dbReference type="PANTHER" id="PTHR47506:SF3">
    <property type="entry name" value="HTH-TYPE TRANSCRIPTIONAL REGULATOR LMRA"/>
    <property type="match status" value="1"/>
</dbReference>
<evidence type="ECO:0000313" key="6">
    <source>
        <dbReference type="EMBL" id="QLG88824.1"/>
    </source>
</evidence>
<dbReference type="Gene3D" id="1.10.357.10">
    <property type="entry name" value="Tetracycline Repressor, domain 2"/>
    <property type="match status" value="1"/>
</dbReference>
<dbReference type="Pfam" id="PF00440">
    <property type="entry name" value="TetR_N"/>
    <property type="match status" value="1"/>
</dbReference>
<feature type="domain" description="HTH tetR-type" evidence="5">
    <location>
        <begin position="2"/>
        <end position="62"/>
    </location>
</feature>
<dbReference type="GO" id="GO:0003677">
    <property type="term" value="F:DNA binding"/>
    <property type="evidence" value="ECO:0007669"/>
    <property type="project" value="UniProtKB-UniRule"/>
</dbReference>
<feature type="DNA-binding region" description="H-T-H motif" evidence="4">
    <location>
        <begin position="25"/>
        <end position="44"/>
    </location>
</feature>
<keyword evidence="3" id="KW-0804">Transcription</keyword>
<keyword evidence="7" id="KW-1185">Reference proteome</keyword>
<proteinExistence type="predicted"/>
<evidence type="ECO:0000313" key="7">
    <source>
        <dbReference type="Proteomes" id="UP000509597"/>
    </source>
</evidence>
<dbReference type="PROSITE" id="PS50977">
    <property type="entry name" value="HTH_TETR_2"/>
    <property type="match status" value="1"/>
</dbReference>
<evidence type="ECO:0000259" key="5">
    <source>
        <dbReference type="PROSITE" id="PS50977"/>
    </source>
</evidence>
<evidence type="ECO:0000256" key="3">
    <source>
        <dbReference type="ARBA" id="ARBA00023163"/>
    </source>
</evidence>
<dbReference type="RefSeq" id="WP_179355327.1">
    <property type="nucleotide sequence ID" value="NZ_CP058627.1"/>
</dbReference>
<dbReference type="Proteomes" id="UP000509597">
    <property type="component" value="Chromosome"/>
</dbReference>
<reference evidence="6 7" key="1">
    <citation type="submission" date="2020-07" db="EMBL/GenBank/DDBJ databases">
        <title>Complete genome sequence of Chitinibacter sp. 2T18.</title>
        <authorList>
            <person name="Bae J.-W."/>
            <person name="Choi J.-W."/>
        </authorList>
    </citation>
    <scope>NUCLEOTIDE SEQUENCE [LARGE SCALE GENOMIC DNA]</scope>
    <source>
        <strain evidence="6 7">2T18</strain>
    </source>
</reference>
<dbReference type="SUPFAM" id="SSF48498">
    <property type="entry name" value="Tetracyclin repressor-like, C-terminal domain"/>
    <property type="match status" value="1"/>
</dbReference>
<gene>
    <name evidence="6" type="ORF">HQ393_11595</name>
</gene>
<evidence type="ECO:0000256" key="2">
    <source>
        <dbReference type="ARBA" id="ARBA00023125"/>
    </source>
</evidence>
<dbReference type="KEGG" id="chiz:HQ393_11595"/>
<evidence type="ECO:0000256" key="4">
    <source>
        <dbReference type="PROSITE-ProRule" id="PRU00335"/>
    </source>
</evidence>
<name>A0A7H9BN61_9NEIS</name>
<dbReference type="EMBL" id="CP058627">
    <property type="protein sequence ID" value="QLG88824.1"/>
    <property type="molecule type" value="Genomic_DNA"/>
</dbReference>
<dbReference type="InterPro" id="IPR036271">
    <property type="entry name" value="Tet_transcr_reg_TetR-rel_C_sf"/>
</dbReference>
<dbReference type="InterPro" id="IPR001647">
    <property type="entry name" value="HTH_TetR"/>
</dbReference>
<protein>
    <submittedName>
        <fullName evidence="6">TetR/AcrR family transcriptional regulator</fullName>
    </submittedName>
</protein>
<evidence type="ECO:0000256" key="1">
    <source>
        <dbReference type="ARBA" id="ARBA00023015"/>
    </source>
</evidence>
<dbReference type="AlphaFoldDB" id="A0A7H9BN61"/>
<keyword evidence="1" id="KW-0805">Transcription regulation</keyword>
<organism evidence="6 7">
    <name type="scientific">Chitinibacter bivalviorum</name>
    <dbReference type="NCBI Taxonomy" id="2739434"/>
    <lineage>
        <taxon>Bacteria</taxon>
        <taxon>Pseudomonadati</taxon>
        <taxon>Pseudomonadota</taxon>
        <taxon>Betaproteobacteria</taxon>
        <taxon>Neisseriales</taxon>
        <taxon>Chitinibacteraceae</taxon>
        <taxon>Chitinibacter</taxon>
    </lineage>
</organism>
<sequence>MAIQRSTLIELLRAVFHTYGYDGASLSRISQATGLGKGSLYHHFPGGKDEMAIAVLQAEGVYFQSLLAPLSEAGTPLERLRRFAEQLQLNPPEQRFSSTLDVYTMGDAWQLFQADMRAAVEEWVVKLSAVLVEAGIAPDTAQYRAKEMIAQIEGMRLICRCLGDWKDYEQLLNHLPEQLLKPSN</sequence>
<dbReference type="PANTHER" id="PTHR47506">
    <property type="entry name" value="TRANSCRIPTIONAL REGULATORY PROTEIN"/>
    <property type="match status" value="1"/>
</dbReference>
<keyword evidence="2 4" id="KW-0238">DNA-binding</keyword>
<dbReference type="InterPro" id="IPR009057">
    <property type="entry name" value="Homeodomain-like_sf"/>
</dbReference>